<keyword evidence="1" id="KW-0805">Transcription regulation</keyword>
<comment type="caution">
    <text evidence="4">The sequence shown here is derived from an EMBL/GenBank/DDBJ whole genome shotgun (WGS) entry which is preliminary data.</text>
</comment>
<dbReference type="EMBL" id="JAVREJ010000003">
    <property type="protein sequence ID" value="MDT0349381.1"/>
    <property type="molecule type" value="Genomic_DNA"/>
</dbReference>
<dbReference type="InterPro" id="IPR041916">
    <property type="entry name" value="Anti_sigma_zinc_sf"/>
</dbReference>
<feature type="compositionally biased region" description="Pro residues" evidence="3">
    <location>
        <begin position="1"/>
        <end position="10"/>
    </location>
</feature>
<evidence type="ECO:0000256" key="1">
    <source>
        <dbReference type="ARBA" id="ARBA00023015"/>
    </source>
</evidence>
<evidence type="ECO:0000256" key="2">
    <source>
        <dbReference type="ARBA" id="ARBA00023163"/>
    </source>
</evidence>
<keyword evidence="2" id="KW-0804">Transcription</keyword>
<dbReference type="Gene3D" id="1.10.10.1320">
    <property type="entry name" value="Anti-sigma factor, zinc-finger domain"/>
    <property type="match status" value="1"/>
</dbReference>
<sequence length="244" mass="25140">MNGPTFPPEGNPLDPRSPNHGQHDPGELGALALGLLDPARTRAVEEYLATCPACRRDLEDLTAVTHLLGDVPPEALLEGPPDSDMVLARTLRQIRAEAAAERRRRLVPRLAASVAAVAVLLGGGIAVGRATAPDPVVVATAAPATGVTMRGDGVPGVTLAAVVSPAAGWVRVSANVKGIPAGQRCRVVILTREGRREVAASWLTSARGESDGTQVDGAAIVAPDDVAGMAVENEAGEEFVVLRT</sequence>
<evidence type="ECO:0000313" key="5">
    <source>
        <dbReference type="Proteomes" id="UP001183202"/>
    </source>
</evidence>
<proteinExistence type="predicted"/>
<organism evidence="4 5">
    <name type="scientific">Pseudonocardia charpentierae</name>
    <dbReference type="NCBI Taxonomy" id="3075545"/>
    <lineage>
        <taxon>Bacteria</taxon>
        <taxon>Bacillati</taxon>
        <taxon>Actinomycetota</taxon>
        <taxon>Actinomycetes</taxon>
        <taxon>Pseudonocardiales</taxon>
        <taxon>Pseudonocardiaceae</taxon>
        <taxon>Pseudonocardia</taxon>
    </lineage>
</organism>
<keyword evidence="5" id="KW-1185">Reference proteome</keyword>
<name>A0ABU2N6N1_9PSEU</name>
<reference evidence="5" key="1">
    <citation type="submission" date="2023-07" db="EMBL/GenBank/DDBJ databases">
        <title>30 novel species of actinomycetes from the DSMZ collection.</title>
        <authorList>
            <person name="Nouioui I."/>
        </authorList>
    </citation>
    <scope>NUCLEOTIDE SEQUENCE [LARGE SCALE GENOMIC DNA]</scope>
    <source>
        <strain evidence="5">DSM 45834</strain>
    </source>
</reference>
<accession>A0ABU2N6N1</accession>
<evidence type="ECO:0000256" key="3">
    <source>
        <dbReference type="SAM" id="MobiDB-lite"/>
    </source>
</evidence>
<feature type="region of interest" description="Disordered" evidence="3">
    <location>
        <begin position="1"/>
        <end position="27"/>
    </location>
</feature>
<gene>
    <name evidence="4" type="ORF">RM445_07550</name>
</gene>
<dbReference type="Proteomes" id="UP001183202">
    <property type="component" value="Unassembled WGS sequence"/>
</dbReference>
<dbReference type="RefSeq" id="WP_311555401.1">
    <property type="nucleotide sequence ID" value="NZ_JAVREJ010000003.1"/>
</dbReference>
<protein>
    <submittedName>
        <fullName evidence="4">Anti-sigma factor</fullName>
    </submittedName>
</protein>
<evidence type="ECO:0000313" key="4">
    <source>
        <dbReference type="EMBL" id="MDT0349381.1"/>
    </source>
</evidence>